<feature type="compositionally biased region" description="Polar residues" evidence="8">
    <location>
        <begin position="263"/>
        <end position="277"/>
    </location>
</feature>
<comment type="similarity">
    <text evidence="2">Belongs to the mitochondrion-specific ribosomal protein mS23 family.</text>
</comment>
<dbReference type="PANTHER" id="PTHR37799">
    <property type="entry name" value="37S RIBOSOMAL PROTEIN S25, MITOCHONDRIAL"/>
    <property type="match status" value="1"/>
</dbReference>
<evidence type="ECO:0000256" key="2">
    <source>
        <dbReference type="ARBA" id="ARBA00009864"/>
    </source>
</evidence>
<keyword evidence="4" id="KW-0496">Mitochondrion</keyword>
<evidence type="ECO:0000256" key="1">
    <source>
        <dbReference type="ARBA" id="ARBA00004173"/>
    </source>
</evidence>
<gene>
    <name evidence="9" type="ORF">CERZMDRAFT_86070</name>
</gene>
<dbReference type="OrthoDB" id="5542239at2759"/>
<evidence type="ECO:0000256" key="5">
    <source>
        <dbReference type="ARBA" id="ARBA00023274"/>
    </source>
</evidence>
<protein>
    <recommendedName>
        <fullName evidence="6">Small ribosomal subunit protein mS23</fullName>
    </recommendedName>
    <alternativeName>
        <fullName evidence="7">37S ribosomal protein S25, mitochondrial</fullName>
    </alternativeName>
</protein>
<comment type="subcellular location">
    <subcellularLocation>
        <location evidence="1">Mitochondrion</location>
    </subcellularLocation>
</comment>
<reference evidence="9" key="1">
    <citation type="journal article" date="2020" name="Stud. Mycol.">
        <title>101 Dothideomycetes genomes: a test case for predicting lifestyles and emergence of pathogens.</title>
        <authorList>
            <person name="Haridas S."/>
            <person name="Albert R."/>
            <person name="Binder M."/>
            <person name="Bloem J."/>
            <person name="Labutti K."/>
            <person name="Salamov A."/>
            <person name="Andreopoulos B."/>
            <person name="Baker S."/>
            <person name="Barry K."/>
            <person name="Bills G."/>
            <person name="Bluhm B."/>
            <person name="Cannon C."/>
            <person name="Castanera R."/>
            <person name="Culley D."/>
            <person name="Daum C."/>
            <person name="Ezra D."/>
            <person name="Gonzalez J."/>
            <person name="Henrissat B."/>
            <person name="Kuo A."/>
            <person name="Liang C."/>
            <person name="Lipzen A."/>
            <person name="Lutzoni F."/>
            <person name="Magnuson J."/>
            <person name="Mondo S."/>
            <person name="Nolan M."/>
            <person name="Ohm R."/>
            <person name="Pangilinan J."/>
            <person name="Park H.-J."/>
            <person name="Ramirez L."/>
            <person name="Alfaro M."/>
            <person name="Sun H."/>
            <person name="Tritt A."/>
            <person name="Yoshinaga Y."/>
            <person name="Zwiers L.-H."/>
            <person name="Turgeon B."/>
            <person name="Goodwin S."/>
            <person name="Spatafora J."/>
            <person name="Crous P."/>
            <person name="Grigoriev I."/>
        </authorList>
    </citation>
    <scope>NUCLEOTIDE SEQUENCE</scope>
    <source>
        <strain evidence="9">SCOH1-5</strain>
    </source>
</reference>
<feature type="region of interest" description="Disordered" evidence="8">
    <location>
        <begin position="42"/>
        <end position="64"/>
    </location>
</feature>
<evidence type="ECO:0000256" key="4">
    <source>
        <dbReference type="ARBA" id="ARBA00023128"/>
    </source>
</evidence>
<name>A0A6A6FAF7_9PEZI</name>
<sequence length="277" mass="31777">MGRYSFAAQNVHKTASQLLHANRIPAPPPWYAAVASTPPATRLTRPALQRSNAPSKKSTKKSSRMFKPLRLKYKEDELRWEYFHDHPWELARPRVILEDNGRDREVYDWSIPLDYSLRRPRVGTRDDTGRSTAEWEEVMKVQGSRPINGEAVVQRWQWLMTHTAYSQAAAYDMARKELYRYRHHREVEARVAREEAQATGAYFGLGPLEVGDLLEDQAYENWKQWAIKQTQALQALRSSAYTGTEDDADPQLEESRADAAPQEVSSSDPSSRSGQTT</sequence>
<proteinExistence type="inferred from homology"/>
<keyword evidence="5" id="KW-0687">Ribonucleoprotein</keyword>
<dbReference type="AlphaFoldDB" id="A0A6A6FAF7"/>
<evidence type="ECO:0000256" key="6">
    <source>
        <dbReference type="ARBA" id="ARBA00035137"/>
    </source>
</evidence>
<dbReference type="PANTHER" id="PTHR37799:SF1">
    <property type="entry name" value="SMALL RIBOSOMAL SUBUNIT PROTEIN MS23"/>
    <property type="match status" value="1"/>
</dbReference>
<dbReference type="InterPro" id="IPR016939">
    <property type="entry name" value="Ribosomal_mS23_fun"/>
</dbReference>
<evidence type="ECO:0000313" key="9">
    <source>
        <dbReference type="EMBL" id="KAF2210323.1"/>
    </source>
</evidence>
<dbReference type="Pfam" id="PF13741">
    <property type="entry name" value="MRP-S25"/>
    <property type="match status" value="2"/>
</dbReference>
<evidence type="ECO:0000256" key="3">
    <source>
        <dbReference type="ARBA" id="ARBA00022980"/>
    </source>
</evidence>
<dbReference type="GO" id="GO:0003735">
    <property type="term" value="F:structural constituent of ribosome"/>
    <property type="evidence" value="ECO:0007669"/>
    <property type="project" value="InterPro"/>
</dbReference>
<evidence type="ECO:0000313" key="10">
    <source>
        <dbReference type="Proteomes" id="UP000799539"/>
    </source>
</evidence>
<feature type="region of interest" description="Disordered" evidence="8">
    <location>
        <begin position="237"/>
        <end position="277"/>
    </location>
</feature>
<organism evidence="9 10">
    <name type="scientific">Cercospora zeae-maydis SCOH1-5</name>
    <dbReference type="NCBI Taxonomy" id="717836"/>
    <lineage>
        <taxon>Eukaryota</taxon>
        <taxon>Fungi</taxon>
        <taxon>Dikarya</taxon>
        <taxon>Ascomycota</taxon>
        <taxon>Pezizomycotina</taxon>
        <taxon>Dothideomycetes</taxon>
        <taxon>Dothideomycetidae</taxon>
        <taxon>Mycosphaerellales</taxon>
        <taxon>Mycosphaerellaceae</taxon>
        <taxon>Cercospora</taxon>
    </lineage>
</organism>
<keyword evidence="3" id="KW-0689">Ribosomal protein</keyword>
<dbReference type="Proteomes" id="UP000799539">
    <property type="component" value="Unassembled WGS sequence"/>
</dbReference>
<evidence type="ECO:0000256" key="8">
    <source>
        <dbReference type="SAM" id="MobiDB-lite"/>
    </source>
</evidence>
<dbReference type="GO" id="GO:0005763">
    <property type="term" value="C:mitochondrial small ribosomal subunit"/>
    <property type="evidence" value="ECO:0007669"/>
    <property type="project" value="InterPro"/>
</dbReference>
<dbReference type="EMBL" id="ML992681">
    <property type="protein sequence ID" value="KAF2210323.1"/>
    <property type="molecule type" value="Genomic_DNA"/>
</dbReference>
<keyword evidence="10" id="KW-1185">Reference proteome</keyword>
<evidence type="ECO:0000256" key="7">
    <source>
        <dbReference type="ARBA" id="ARBA00035421"/>
    </source>
</evidence>
<accession>A0A6A6FAF7</accession>